<protein>
    <submittedName>
        <fullName evidence="1">Uncharacterized protein</fullName>
    </submittedName>
</protein>
<dbReference type="AlphaFoldDB" id="A0AAN7V011"/>
<proteinExistence type="predicted"/>
<dbReference type="Proteomes" id="UP001305414">
    <property type="component" value="Unassembled WGS sequence"/>
</dbReference>
<dbReference type="EMBL" id="JAWHQM010000091">
    <property type="protein sequence ID" value="KAK5637098.1"/>
    <property type="molecule type" value="Genomic_DNA"/>
</dbReference>
<organism evidence="1 2">
    <name type="scientific">Xylaria bambusicola</name>
    <dbReference type="NCBI Taxonomy" id="326684"/>
    <lineage>
        <taxon>Eukaryota</taxon>
        <taxon>Fungi</taxon>
        <taxon>Dikarya</taxon>
        <taxon>Ascomycota</taxon>
        <taxon>Pezizomycotina</taxon>
        <taxon>Sordariomycetes</taxon>
        <taxon>Xylariomycetidae</taxon>
        <taxon>Xylariales</taxon>
        <taxon>Xylariaceae</taxon>
        <taxon>Xylaria</taxon>
    </lineage>
</organism>
<accession>A0AAN7V011</accession>
<gene>
    <name evidence="1" type="ORF">RRF57_012810</name>
</gene>
<keyword evidence="2" id="KW-1185">Reference proteome</keyword>
<comment type="caution">
    <text evidence="1">The sequence shown here is derived from an EMBL/GenBank/DDBJ whole genome shotgun (WGS) entry which is preliminary data.</text>
</comment>
<reference evidence="1 2" key="1">
    <citation type="submission" date="2023-10" db="EMBL/GenBank/DDBJ databases">
        <title>Draft genome sequence of Xylaria bambusicola isolate GMP-LS, the root and basal stem rot pathogen of sugarcane in Indonesia.</title>
        <authorList>
            <person name="Selvaraj P."/>
            <person name="Muralishankar V."/>
            <person name="Muruganantham S."/>
            <person name="Sp S."/>
            <person name="Haryani S."/>
            <person name="Lau K.J.X."/>
            <person name="Naqvi N.I."/>
        </authorList>
    </citation>
    <scope>NUCLEOTIDE SEQUENCE [LARGE SCALE GENOMIC DNA]</scope>
    <source>
        <strain evidence="1">GMP-LS</strain>
    </source>
</reference>
<sequence>MQKNPTNPAEVAELARQLVRQDLGSILETECWEVLQFSLESSKFWPNKGITTSEDPSVTNAIRFLDDIISSKTISGWKRRIAYVRLAELFVRLEEPVKLDRKFRRLEAKPGSKVAGSIYAVFKRAIKRRATKAEIRKNVRTGKRFQTLLGDSSSFPIAYCDYTDKLM</sequence>
<evidence type="ECO:0000313" key="1">
    <source>
        <dbReference type="EMBL" id="KAK5637098.1"/>
    </source>
</evidence>
<evidence type="ECO:0000313" key="2">
    <source>
        <dbReference type="Proteomes" id="UP001305414"/>
    </source>
</evidence>
<name>A0AAN7V011_9PEZI</name>